<dbReference type="SUPFAM" id="SSF75632">
    <property type="entry name" value="Cullin homology domain"/>
    <property type="match status" value="1"/>
</dbReference>
<dbReference type="SMART" id="SM00182">
    <property type="entry name" value="CULLIN"/>
    <property type="match status" value="1"/>
</dbReference>
<dbReference type="SMART" id="SM00884">
    <property type="entry name" value="Cullin_Nedd8"/>
    <property type="match status" value="1"/>
</dbReference>
<dbReference type="InterPro" id="IPR019559">
    <property type="entry name" value="Cullin_neddylation_domain"/>
</dbReference>
<dbReference type="Gene3D" id="1.10.10.10">
    <property type="entry name" value="Winged helix-like DNA-binding domain superfamily/Winged helix DNA-binding domain"/>
    <property type="match status" value="1"/>
</dbReference>
<reference evidence="4" key="1">
    <citation type="submission" date="2021-02" db="EMBL/GenBank/DDBJ databases">
        <authorList>
            <person name="Nowell W R."/>
        </authorList>
    </citation>
    <scope>NUCLEOTIDE SEQUENCE</scope>
</reference>
<dbReference type="PANTHER" id="PTHR11932">
    <property type="entry name" value="CULLIN"/>
    <property type="match status" value="1"/>
</dbReference>
<evidence type="ECO:0000313" key="5">
    <source>
        <dbReference type="Proteomes" id="UP000663872"/>
    </source>
</evidence>
<dbReference type="PROSITE" id="PS50069">
    <property type="entry name" value="CULLIN_2"/>
    <property type="match status" value="1"/>
</dbReference>
<proteinExistence type="inferred from homology"/>
<dbReference type="InterPro" id="IPR036390">
    <property type="entry name" value="WH_DNA-bd_sf"/>
</dbReference>
<protein>
    <recommendedName>
        <fullName evidence="3">Cullin family profile domain-containing protein</fullName>
    </recommendedName>
</protein>
<sequence length="240" mass="27658">MLLDYLQDKDIFTQRCQYHLTHRLLGNKLIADTLERSMVSRLKTKCGSQFSCQLEGMFKDILIPSTLVDDFRHYVAQNSFQWSSIDLSEIHEQTVIVEKYLECALLPLAMGNMTPRILFKEPENSNIQLSNFHVNDSFASKSHTANLEKSENSLKKKQIRKIVESDHAHEIDAAIIRIMKTSNTVRHLELIAEFAGHKSTKSTLKVCLRATKSRIEHLIESDFLSRSKDDTYVVKINDLF</sequence>
<dbReference type="InterPro" id="IPR036388">
    <property type="entry name" value="WH-like_DNA-bd_sf"/>
</dbReference>
<dbReference type="GO" id="GO:0006511">
    <property type="term" value="P:ubiquitin-dependent protein catabolic process"/>
    <property type="evidence" value="ECO:0007669"/>
    <property type="project" value="InterPro"/>
</dbReference>
<comment type="similarity">
    <text evidence="1 2">Belongs to the cullin family.</text>
</comment>
<evidence type="ECO:0000259" key="3">
    <source>
        <dbReference type="PROSITE" id="PS50069"/>
    </source>
</evidence>
<dbReference type="InterPro" id="IPR036317">
    <property type="entry name" value="Cullin_homology_sf"/>
</dbReference>
<dbReference type="InterPro" id="IPR045093">
    <property type="entry name" value="Cullin"/>
</dbReference>
<name>A0A817Z369_9BILA</name>
<dbReference type="Pfam" id="PF00888">
    <property type="entry name" value="Cullin"/>
    <property type="match status" value="1"/>
</dbReference>
<dbReference type="Proteomes" id="UP000663872">
    <property type="component" value="Unassembled WGS sequence"/>
</dbReference>
<dbReference type="InterPro" id="IPR016158">
    <property type="entry name" value="Cullin_homology"/>
</dbReference>
<dbReference type="Pfam" id="PF10557">
    <property type="entry name" value="Cullin_Nedd8"/>
    <property type="match status" value="1"/>
</dbReference>
<dbReference type="AlphaFoldDB" id="A0A817Z369"/>
<evidence type="ECO:0000256" key="2">
    <source>
        <dbReference type="RuleBase" id="RU003829"/>
    </source>
</evidence>
<feature type="domain" description="Cullin family profile" evidence="3">
    <location>
        <begin position="1"/>
        <end position="88"/>
    </location>
</feature>
<organism evidence="4 5">
    <name type="scientific">Rotaria socialis</name>
    <dbReference type="NCBI Taxonomy" id="392032"/>
    <lineage>
        <taxon>Eukaryota</taxon>
        <taxon>Metazoa</taxon>
        <taxon>Spiralia</taxon>
        <taxon>Gnathifera</taxon>
        <taxon>Rotifera</taxon>
        <taxon>Eurotatoria</taxon>
        <taxon>Bdelloidea</taxon>
        <taxon>Philodinida</taxon>
        <taxon>Philodinidae</taxon>
        <taxon>Rotaria</taxon>
    </lineage>
</organism>
<gene>
    <name evidence="4" type="ORF">GRG538_LOCUS8979</name>
</gene>
<dbReference type="Gene3D" id="1.20.1310.10">
    <property type="entry name" value="Cullin Repeats"/>
    <property type="match status" value="1"/>
</dbReference>
<dbReference type="InterPro" id="IPR001373">
    <property type="entry name" value="Cullin_N"/>
</dbReference>
<accession>A0A817Z369</accession>
<dbReference type="GO" id="GO:0031625">
    <property type="term" value="F:ubiquitin protein ligase binding"/>
    <property type="evidence" value="ECO:0007669"/>
    <property type="project" value="InterPro"/>
</dbReference>
<evidence type="ECO:0000256" key="1">
    <source>
        <dbReference type="PROSITE-ProRule" id="PRU00330"/>
    </source>
</evidence>
<comment type="caution">
    <text evidence="4">The sequence shown here is derived from an EMBL/GenBank/DDBJ whole genome shotgun (WGS) entry which is preliminary data.</text>
</comment>
<dbReference type="EMBL" id="CAJNYT010000995">
    <property type="protein sequence ID" value="CAF3389497.1"/>
    <property type="molecule type" value="Genomic_DNA"/>
</dbReference>
<dbReference type="SUPFAM" id="SSF46785">
    <property type="entry name" value="Winged helix' DNA-binding domain"/>
    <property type="match status" value="1"/>
</dbReference>
<evidence type="ECO:0000313" key="4">
    <source>
        <dbReference type="EMBL" id="CAF3389497.1"/>
    </source>
</evidence>